<dbReference type="EMBL" id="UZAF01019062">
    <property type="protein sequence ID" value="VDO57324.1"/>
    <property type="molecule type" value="Genomic_DNA"/>
</dbReference>
<organism evidence="1 2">
    <name type="scientific">Haemonchus placei</name>
    <name type="common">Barber's pole worm</name>
    <dbReference type="NCBI Taxonomy" id="6290"/>
    <lineage>
        <taxon>Eukaryota</taxon>
        <taxon>Metazoa</taxon>
        <taxon>Ecdysozoa</taxon>
        <taxon>Nematoda</taxon>
        <taxon>Chromadorea</taxon>
        <taxon>Rhabditida</taxon>
        <taxon>Rhabditina</taxon>
        <taxon>Rhabditomorpha</taxon>
        <taxon>Strongyloidea</taxon>
        <taxon>Trichostrongylidae</taxon>
        <taxon>Haemonchus</taxon>
    </lineage>
</organism>
<evidence type="ECO:0000313" key="2">
    <source>
        <dbReference type="Proteomes" id="UP000268014"/>
    </source>
</evidence>
<protein>
    <submittedName>
        <fullName evidence="1">Uncharacterized protein</fullName>
    </submittedName>
</protein>
<proteinExistence type="predicted"/>
<name>A0A3P7XEP6_HAEPC</name>
<keyword evidence="2" id="KW-1185">Reference proteome</keyword>
<sequence length="193" mass="23059">MSFRFVRNSERLKKEFTKATVSKEITAKHLNLVCLLYSLRSIPSTCAFLWVLHLRQHLQTNPPMVRRHLPHFGSLWSHQMNHLRVSLRLLRHPPLLASLPFRQKNLHRVPQQRLRHPLQTSYLRSLPLHQRLQKILLTVHRHLPHFGSLGSLQMNLRRGFRSRHLKTLQKILRHPHLLGSLWLLRKNHFRALL</sequence>
<dbReference type="Proteomes" id="UP000268014">
    <property type="component" value="Unassembled WGS sequence"/>
</dbReference>
<evidence type="ECO:0000313" key="1">
    <source>
        <dbReference type="EMBL" id="VDO57324.1"/>
    </source>
</evidence>
<gene>
    <name evidence="1" type="ORF">HPLM_LOCUS15635</name>
</gene>
<dbReference type="AlphaFoldDB" id="A0A3P7XEP6"/>
<accession>A0A3P7XEP6</accession>
<reference evidence="1 2" key="1">
    <citation type="submission" date="2018-11" db="EMBL/GenBank/DDBJ databases">
        <authorList>
            <consortium name="Pathogen Informatics"/>
        </authorList>
    </citation>
    <scope>NUCLEOTIDE SEQUENCE [LARGE SCALE GENOMIC DNA]</scope>
    <source>
        <strain evidence="1 2">MHpl1</strain>
    </source>
</reference>